<accession>A0A368GYJ8</accession>
<sequence>MPLNILEKCGVGISGRRPSVKDINAVLDELRKPPTNPAPRGKKILNPEHARALHMDITTQTINSTLSETADFSNVDISHVTTNQKITGSEYRRSQREALRHRQNMYNEQEMALGGHHDIFNDPCPEFKPREFAGEESIVSTDNESQMAEPAVCAASESQMSIEYMDNDENVARSSQGRAGEGCSTPQCMANNTFAPLREIDVSAVTPLDAVPNEVTPVAQLKGTAKVGNQKVGVAIHGRQNTASAAPSVPSNQNDSMDDVLSRMRRTPKRAPAAAKRTTVNMRSLQELSIVEHEAKHGAVSVDTGAPQVSSDTYTVHQNDTFTIRKDGTFTIHPAASREASCDQREGTYTIASEVGAALDTGSHADPIPGEQQQREREDMFAVPALPTKKGKNISKVSVDEREERLNKSQRKNTSLLDLMDVDVPSPGRALFAARPTKKLRTLAKTPVRSKQDQNDDAMEVSIVMSDISQQPSIASDDGSMVDPVSDPRPSQATPIRAPGFTRRSLNTPRSSRLSAPVAATGDGSLKVTSYSDMTPEQKREVIKKSVERLSQPRRPGSVCARADAISAPHSPYVGTLSANTTITEPVTPFEPIDPRRMIVKNAERSGTARRVPQPRTLRGLASKQALFEQEVESTPRPLRNNLLKRVGDYKPAKTSNEKETSPVKPIAETASTCSAEDVVMSASVSSLVNTTEESGNEESIVVPPPPPATAADSSCVVSLIPTHLARQLEEALLRHHLWELCHQMMSSCVQRGALVSRASLDILLCRKSGVFFCNLIFQMCLQLGMISAVQIRMKWVMLNNSDIQKINYRVQFDFYVTLVELLAESLCTVDTPHRLAPESSKRRFTSDSMEEDTSVPEANAYSSEDSSIVVDDLLEVRPLSRGSEKEEVMILKPRKVVHPEVASTPNVRRSRRNRMKPVRQWLGEQPVYAVSPGGSKTLVGVNEVEVRDKRWVKVKTADFALAQQREMQLAEYKRRMREKRKEEARKRKLAKIRDLKHRHRRGEDLHTTVESIVTSSDEEDIEAIVHVR</sequence>
<proteinExistence type="predicted"/>
<evidence type="ECO:0000256" key="1">
    <source>
        <dbReference type="SAM" id="Coils"/>
    </source>
</evidence>
<protein>
    <submittedName>
        <fullName evidence="3">Uncharacterized protein</fullName>
    </submittedName>
</protein>
<dbReference type="EMBL" id="JOJR01000052">
    <property type="protein sequence ID" value="RCN48070.1"/>
    <property type="molecule type" value="Genomic_DNA"/>
</dbReference>
<reference evidence="3 4" key="1">
    <citation type="submission" date="2014-10" db="EMBL/GenBank/DDBJ databases">
        <title>Draft genome of the hookworm Ancylostoma caninum.</title>
        <authorList>
            <person name="Mitreva M."/>
        </authorList>
    </citation>
    <scope>NUCLEOTIDE SEQUENCE [LARGE SCALE GENOMIC DNA]</scope>
    <source>
        <strain evidence="3 4">Baltimore</strain>
    </source>
</reference>
<keyword evidence="4" id="KW-1185">Reference proteome</keyword>
<name>A0A368GYJ8_ANCCA</name>
<feature type="coiled-coil region" evidence="1">
    <location>
        <begin position="963"/>
        <end position="990"/>
    </location>
</feature>
<dbReference type="OrthoDB" id="5847181at2759"/>
<comment type="caution">
    <text evidence="3">The sequence shown here is derived from an EMBL/GenBank/DDBJ whole genome shotgun (WGS) entry which is preliminary data.</text>
</comment>
<evidence type="ECO:0000313" key="4">
    <source>
        <dbReference type="Proteomes" id="UP000252519"/>
    </source>
</evidence>
<keyword evidence="1" id="KW-0175">Coiled coil</keyword>
<feature type="compositionally biased region" description="Polar residues" evidence="2">
    <location>
        <begin position="504"/>
        <end position="514"/>
    </location>
</feature>
<organism evidence="3 4">
    <name type="scientific">Ancylostoma caninum</name>
    <name type="common">Dog hookworm</name>
    <dbReference type="NCBI Taxonomy" id="29170"/>
    <lineage>
        <taxon>Eukaryota</taxon>
        <taxon>Metazoa</taxon>
        <taxon>Ecdysozoa</taxon>
        <taxon>Nematoda</taxon>
        <taxon>Chromadorea</taxon>
        <taxon>Rhabditida</taxon>
        <taxon>Rhabditina</taxon>
        <taxon>Rhabditomorpha</taxon>
        <taxon>Strongyloidea</taxon>
        <taxon>Ancylostomatidae</taxon>
        <taxon>Ancylostomatinae</taxon>
        <taxon>Ancylostoma</taxon>
    </lineage>
</organism>
<evidence type="ECO:0000256" key="2">
    <source>
        <dbReference type="SAM" id="MobiDB-lite"/>
    </source>
</evidence>
<dbReference type="Proteomes" id="UP000252519">
    <property type="component" value="Unassembled WGS sequence"/>
</dbReference>
<dbReference type="AlphaFoldDB" id="A0A368GYJ8"/>
<evidence type="ECO:0000313" key="3">
    <source>
        <dbReference type="EMBL" id="RCN48070.1"/>
    </source>
</evidence>
<feature type="region of interest" description="Disordered" evidence="2">
    <location>
        <begin position="839"/>
        <end position="864"/>
    </location>
</feature>
<gene>
    <name evidence="3" type="ORF">ANCCAN_05896</name>
</gene>
<dbReference type="STRING" id="29170.A0A368GYJ8"/>
<feature type="region of interest" description="Disordered" evidence="2">
    <location>
        <begin position="472"/>
        <end position="518"/>
    </location>
</feature>